<dbReference type="RefSeq" id="WP_106483524.1">
    <property type="nucleotide sequence ID" value="NZ_CBCPIL010000007.1"/>
</dbReference>
<evidence type="ECO:0000256" key="3">
    <source>
        <dbReference type="ARBA" id="ARBA00023163"/>
    </source>
</evidence>
<dbReference type="Pfam" id="PF07702">
    <property type="entry name" value="UTRA"/>
    <property type="match status" value="1"/>
</dbReference>
<dbReference type="InterPro" id="IPR028978">
    <property type="entry name" value="Chorismate_lyase_/UTRA_dom_sf"/>
</dbReference>
<dbReference type="PANTHER" id="PTHR44846">
    <property type="entry name" value="MANNOSYL-D-GLYCERATE TRANSPORT/METABOLISM SYSTEM REPRESSOR MNGR-RELATED"/>
    <property type="match status" value="1"/>
</dbReference>
<dbReference type="GO" id="GO:0003700">
    <property type="term" value="F:DNA-binding transcription factor activity"/>
    <property type="evidence" value="ECO:0007669"/>
    <property type="project" value="InterPro"/>
</dbReference>
<dbReference type="InterPro" id="IPR036388">
    <property type="entry name" value="WH-like_DNA-bd_sf"/>
</dbReference>
<dbReference type="Proteomes" id="UP000238739">
    <property type="component" value="Unassembled WGS sequence"/>
</dbReference>
<dbReference type="InterPro" id="IPR011663">
    <property type="entry name" value="UTRA"/>
</dbReference>
<evidence type="ECO:0000313" key="6">
    <source>
        <dbReference type="Proteomes" id="UP000238739"/>
    </source>
</evidence>
<dbReference type="Gene3D" id="1.10.10.10">
    <property type="entry name" value="Winged helix-like DNA-binding domain superfamily/Winged helix DNA-binding domain"/>
    <property type="match status" value="1"/>
</dbReference>
<dbReference type="CDD" id="cd07377">
    <property type="entry name" value="WHTH_GntR"/>
    <property type="match status" value="1"/>
</dbReference>
<dbReference type="PRINTS" id="PR00035">
    <property type="entry name" value="HTHGNTR"/>
</dbReference>
<keyword evidence="1" id="KW-0805">Transcription regulation</keyword>
<dbReference type="AlphaFoldDB" id="A0A2N9DXR3"/>
<dbReference type="Gene3D" id="3.40.1410.10">
    <property type="entry name" value="Chorismate lyase-like"/>
    <property type="match status" value="1"/>
</dbReference>
<gene>
    <name evidence="5" type="ORF">LFUMFP_450031</name>
</gene>
<dbReference type="InterPro" id="IPR036390">
    <property type="entry name" value="WH_DNA-bd_sf"/>
</dbReference>
<accession>A0A2N9DXR3</accession>
<evidence type="ECO:0000256" key="1">
    <source>
        <dbReference type="ARBA" id="ARBA00023015"/>
    </source>
</evidence>
<organism evidence="5 6">
    <name type="scientific">Latilactobacillus fuchuensis</name>
    <dbReference type="NCBI Taxonomy" id="164393"/>
    <lineage>
        <taxon>Bacteria</taxon>
        <taxon>Bacillati</taxon>
        <taxon>Bacillota</taxon>
        <taxon>Bacilli</taxon>
        <taxon>Lactobacillales</taxon>
        <taxon>Lactobacillaceae</taxon>
        <taxon>Latilactobacillus</taxon>
    </lineage>
</organism>
<protein>
    <submittedName>
        <fullName evidence="5">Transcriptional regulator</fullName>
    </submittedName>
</protein>
<dbReference type="EMBL" id="OGVC01000040">
    <property type="protein sequence ID" value="SPC39605.1"/>
    <property type="molecule type" value="Genomic_DNA"/>
</dbReference>
<evidence type="ECO:0000259" key="4">
    <source>
        <dbReference type="PROSITE" id="PS50949"/>
    </source>
</evidence>
<dbReference type="InterPro" id="IPR050679">
    <property type="entry name" value="Bact_HTH_transcr_reg"/>
</dbReference>
<proteinExistence type="predicted"/>
<evidence type="ECO:0000256" key="2">
    <source>
        <dbReference type="ARBA" id="ARBA00023125"/>
    </source>
</evidence>
<dbReference type="GO" id="GO:0003677">
    <property type="term" value="F:DNA binding"/>
    <property type="evidence" value="ECO:0007669"/>
    <property type="project" value="UniProtKB-KW"/>
</dbReference>
<dbReference type="SUPFAM" id="SSF64288">
    <property type="entry name" value="Chorismate lyase-like"/>
    <property type="match status" value="1"/>
</dbReference>
<dbReference type="SMART" id="SM00345">
    <property type="entry name" value="HTH_GNTR"/>
    <property type="match status" value="1"/>
</dbReference>
<dbReference type="SMART" id="SM00866">
    <property type="entry name" value="UTRA"/>
    <property type="match status" value="1"/>
</dbReference>
<keyword evidence="2" id="KW-0238">DNA-binding</keyword>
<keyword evidence="3" id="KW-0804">Transcription</keyword>
<dbReference type="FunFam" id="1.10.10.10:FF:000079">
    <property type="entry name" value="GntR family transcriptional regulator"/>
    <property type="match status" value="1"/>
</dbReference>
<dbReference type="InterPro" id="IPR000524">
    <property type="entry name" value="Tscrpt_reg_HTH_GntR"/>
</dbReference>
<dbReference type="SUPFAM" id="SSF46785">
    <property type="entry name" value="Winged helix' DNA-binding domain"/>
    <property type="match status" value="1"/>
</dbReference>
<dbReference type="PROSITE" id="PS50949">
    <property type="entry name" value="HTH_GNTR"/>
    <property type="match status" value="1"/>
</dbReference>
<feature type="domain" description="HTH gntR-type" evidence="4">
    <location>
        <begin position="4"/>
        <end position="72"/>
    </location>
</feature>
<sequence length="234" mass="26876">MKETPKYQVVADHIRQLIMEQQYTENQRLPQELVLAKTYNVSRITVRNALNLLVNEGLIFRIQGSGTYVKDNHPDATPTYKASLDLFDFEQVSAVLLNFAVDKPESSIVKRLKMSPYDFAYEIEREIRKDDQIIAIQHLYMPAKIIQGIQMAVLKASIYQFLQADLGLELGSAVRTISSRIADETLVKKMRLTEKEALITVEQRSFLKNGQIFEYVSTDIRSTQFTLHDTIDLT</sequence>
<dbReference type="GO" id="GO:0045892">
    <property type="term" value="P:negative regulation of DNA-templated transcription"/>
    <property type="evidence" value="ECO:0007669"/>
    <property type="project" value="TreeGrafter"/>
</dbReference>
<name>A0A2N9DXR3_9LACO</name>
<comment type="caution">
    <text evidence="5">The sequence shown here is derived from an EMBL/GenBank/DDBJ whole genome shotgun (WGS) entry which is preliminary data.</text>
</comment>
<dbReference type="Pfam" id="PF00392">
    <property type="entry name" value="GntR"/>
    <property type="match status" value="1"/>
</dbReference>
<evidence type="ECO:0000313" key="5">
    <source>
        <dbReference type="EMBL" id="SPC39605.1"/>
    </source>
</evidence>
<keyword evidence="6" id="KW-1185">Reference proteome</keyword>
<dbReference type="PANTHER" id="PTHR44846:SF5">
    <property type="entry name" value="HTH-TYPE TRANSCRIPTIONAL REGULATOR GMUR"/>
    <property type="match status" value="1"/>
</dbReference>
<reference evidence="5" key="1">
    <citation type="submission" date="2018-01" db="EMBL/GenBank/DDBJ databases">
        <authorList>
            <person name="Chaillou S."/>
        </authorList>
    </citation>
    <scope>NUCLEOTIDE SEQUENCE [LARGE SCALE GENOMIC DNA]</scope>
    <source>
        <strain evidence="5">MFPC41A2801</strain>
    </source>
</reference>